<gene>
    <name evidence="5" type="ORF">MNB_SM-5-902</name>
</gene>
<evidence type="ECO:0000256" key="2">
    <source>
        <dbReference type="ARBA" id="ARBA00022517"/>
    </source>
</evidence>
<accession>A0A1W1CMI4</accession>
<organism evidence="5">
    <name type="scientific">hydrothermal vent metagenome</name>
    <dbReference type="NCBI Taxonomy" id="652676"/>
    <lineage>
        <taxon>unclassified sequences</taxon>
        <taxon>metagenomes</taxon>
        <taxon>ecological metagenomes</taxon>
    </lineage>
</organism>
<keyword evidence="1" id="KW-0963">Cytoplasm</keyword>
<dbReference type="CDD" id="cd01734">
    <property type="entry name" value="YlxS_C"/>
    <property type="match status" value="1"/>
</dbReference>
<proteinExistence type="inferred from homology"/>
<feature type="domain" description="Ribosome maturation factor RimP C-terminal" evidence="4">
    <location>
        <begin position="88"/>
        <end position="149"/>
    </location>
</feature>
<dbReference type="GO" id="GO:0005829">
    <property type="term" value="C:cytosol"/>
    <property type="evidence" value="ECO:0007669"/>
    <property type="project" value="TreeGrafter"/>
</dbReference>
<reference evidence="5" key="1">
    <citation type="submission" date="2016-10" db="EMBL/GenBank/DDBJ databases">
        <authorList>
            <person name="de Groot N.N."/>
        </authorList>
    </citation>
    <scope>NUCLEOTIDE SEQUENCE</scope>
</reference>
<evidence type="ECO:0000256" key="1">
    <source>
        <dbReference type="ARBA" id="ARBA00022490"/>
    </source>
</evidence>
<dbReference type="SUPFAM" id="SSF75420">
    <property type="entry name" value="YhbC-like, N-terminal domain"/>
    <property type="match status" value="1"/>
</dbReference>
<dbReference type="InterPro" id="IPR035956">
    <property type="entry name" value="RimP_N_sf"/>
</dbReference>
<protein>
    <submittedName>
        <fullName evidence="5">FIG000325: clustered with transcription termination protein NusA</fullName>
    </submittedName>
</protein>
<dbReference type="GO" id="GO:0006412">
    <property type="term" value="P:translation"/>
    <property type="evidence" value="ECO:0007669"/>
    <property type="project" value="TreeGrafter"/>
</dbReference>
<dbReference type="AlphaFoldDB" id="A0A1W1CMI4"/>
<evidence type="ECO:0000313" key="5">
    <source>
        <dbReference type="EMBL" id="SFV67100.1"/>
    </source>
</evidence>
<name>A0A1W1CMI4_9ZZZZ</name>
<dbReference type="HAMAP" id="MF_01077">
    <property type="entry name" value="RimP"/>
    <property type="match status" value="1"/>
</dbReference>
<keyword evidence="2" id="KW-0690">Ribosome biogenesis</keyword>
<dbReference type="Gene3D" id="3.30.300.70">
    <property type="entry name" value="RimP-like superfamily, N-terminal"/>
    <property type="match status" value="1"/>
</dbReference>
<feature type="domain" description="Ribosome maturation factor RimP N-terminal" evidence="3">
    <location>
        <begin position="7"/>
        <end position="85"/>
    </location>
</feature>
<evidence type="ECO:0000259" key="4">
    <source>
        <dbReference type="Pfam" id="PF17384"/>
    </source>
</evidence>
<dbReference type="InterPro" id="IPR003728">
    <property type="entry name" value="Ribosome_maturation_RimP"/>
</dbReference>
<dbReference type="PANTHER" id="PTHR33867:SF1">
    <property type="entry name" value="RIBOSOME MATURATION FACTOR RIMP"/>
    <property type="match status" value="1"/>
</dbReference>
<dbReference type="InterPro" id="IPR036847">
    <property type="entry name" value="RimP_C_sf"/>
</dbReference>
<dbReference type="InterPro" id="IPR028989">
    <property type="entry name" value="RimP_N"/>
</dbReference>
<dbReference type="Pfam" id="PF02576">
    <property type="entry name" value="RimP_N"/>
    <property type="match status" value="1"/>
</dbReference>
<sequence length="149" mass="16961">MSLHADIESIVKSVGLELYDTVIVNEHEETIFRISVISPEFEDTKRKSVTLEKYVELTHLLSPLLDVTPPVSGEYRLEVGSPGIERKLTTLPQFKKSIGENLSLVLNDKDKIKAKLLKVEGDTLFLEDSDGIKEVDFHDIKKAKTYFEW</sequence>
<dbReference type="EMBL" id="FPHH01000097">
    <property type="protein sequence ID" value="SFV67100.1"/>
    <property type="molecule type" value="Genomic_DNA"/>
</dbReference>
<dbReference type="Pfam" id="PF17384">
    <property type="entry name" value="DUF150_C"/>
    <property type="match status" value="1"/>
</dbReference>
<dbReference type="GO" id="GO:0000028">
    <property type="term" value="P:ribosomal small subunit assembly"/>
    <property type="evidence" value="ECO:0007669"/>
    <property type="project" value="TreeGrafter"/>
</dbReference>
<dbReference type="InterPro" id="IPR028998">
    <property type="entry name" value="RimP_C"/>
</dbReference>
<evidence type="ECO:0000259" key="3">
    <source>
        <dbReference type="Pfam" id="PF02576"/>
    </source>
</evidence>
<dbReference type="PANTHER" id="PTHR33867">
    <property type="entry name" value="RIBOSOME MATURATION FACTOR RIMP"/>
    <property type="match status" value="1"/>
</dbReference>
<dbReference type="SUPFAM" id="SSF74942">
    <property type="entry name" value="YhbC-like, C-terminal domain"/>
    <property type="match status" value="1"/>
</dbReference>